<gene>
    <name evidence="7" type="ORF">MFLO_06707</name>
</gene>
<dbReference type="PANTHER" id="PTHR43525">
    <property type="entry name" value="PROTEIN MALY"/>
    <property type="match status" value="1"/>
</dbReference>
<comment type="cofactor">
    <cofactor evidence="1">
        <name>pyridoxal 5'-phosphate</name>
        <dbReference type="ChEBI" id="CHEBI:597326"/>
    </cofactor>
</comment>
<protein>
    <recommendedName>
        <fullName evidence="2">cysteine-S-conjugate beta-lyase</fullName>
        <ecNumber evidence="2">4.4.1.13</ecNumber>
    </recommendedName>
</protein>
<dbReference type="EC" id="4.4.1.13" evidence="2"/>
<dbReference type="InterPro" id="IPR015421">
    <property type="entry name" value="PyrdxlP-dep_Trfase_major"/>
</dbReference>
<dbReference type="Proteomes" id="UP000019249">
    <property type="component" value="Unassembled WGS sequence"/>
</dbReference>
<comment type="similarity">
    <text evidence="5">Belongs to the class-II pyridoxal-phosphate-dependent aminotransferase family. MalY/PatB cystathionine beta-lyase subfamily.</text>
</comment>
<dbReference type="EMBL" id="AODF01000011">
    <property type="protein sequence ID" value="EUJ32401.1"/>
    <property type="molecule type" value="Genomic_DNA"/>
</dbReference>
<dbReference type="Gene3D" id="3.40.640.10">
    <property type="entry name" value="Type I PLP-dependent aspartate aminotransferase-like (Major domain)"/>
    <property type="match status" value="1"/>
</dbReference>
<comment type="caution">
    <text evidence="7">The sequence shown here is derived from an EMBL/GenBank/DDBJ whole genome shotgun (WGS) entry which is preliminary data.</text>
</comment>
<dbReference type="SUPFAM" id="SSF53383">
    <property type="entry name" value="PLP-dependent transferases"/>
    <property type="match status" value="1"/>
</dbReference>
<reference evidence="7 8" key="1">
    <citation type="journal article" date="2014" name="Int. J. Syst. Evol. Microbiol.">
        <title>Listeria floridensis sp. nov., Listeria aquatica sp. nov., Listeria cornellensis sp. nov., Listeria riparia sp. nov. and Listeria grandensis sp. nov., from agricultural and natural environments.</title>
        <authorList>
            <person name="den Bakker H.C."/>
            <person name="Warchocki S."/>
            <person name="Wright E.M."/>
            <person name="Allred A.F."/>
            <person name="Ahlstrom C."/>
            <person name="Manuel C.S."/>
            <person name="Stasiewicz M.J."/>
            <person name="Burrell A."/>
            <person name="Roof S."/>
            <person name="Strawn L."/>
            <person name="Fortes E.D."/>
            <person name="Nightingale K.K."/>
            <person name="Kephart D."/>
            <person name="Wiedmann M."/>
        </authorList>
    </citation>
    <scope>NUCLEOTIDE SEQUENCE [LARGE SCALE GENOMIC DNA]</scope>
    <source>
        <strain evidence="7 8">FSL S10-1187</strain>
    </source>
</reference>
<dbReference type="NCBIfam" id="TIGR04350">
    <property type="entry name" value="C_S_lyase_PatB"/>
    <property type="match status" value="1"/>
</dbReference>
<dbReference type="InterPro" id="IPR015424">
    <property type="entry name" value="PyrdxlP-dep_Trfase"/>
</dbReference>
<dbReference type="RefSeq" id="WP_036097019.1">
    <property type="nucleotide sequence ID" value="NZ_AODF01000011.1"/>
</dbReference>
<dbReference type="InterPro" id="IPR051798">
    <property type="entry name" value="Class-II_PLP-Dep_Aminotrans"/>
</dbReference>
<evidence type="ECO:0000256" key="3">
    <source>
        <dbReference type="ARBA" id="ARBA00022898"/>
    </source>
</evidence>
<keyword evidence="8" id="KW-1185">Reference proteome</keyword>
<dbReference type="CDD" id="cd00609">
    <property type="entry name" value="AAT_like"/>
    <property type="match status" value="1"/>
</dbReference>
<dbReference type="InterPro" id="IPR027619">
    <property type="entry name" value="C-S_lyase_PatB-like"/>
</dbReference>
<feature type="domain" description="Aminotransferase class I/classII large" evidence="6">
    <location>
        <begin position="44"/>
        <end position="380"/>
    </location>
</feature>
<evidence type="ECO:0000313" key="8">
    <source>
        <dbReference type="Proteomes" id="UP000019249"/>
    </source>
</evidence>
<dbReference type="Pfam" id="PF00155">
    <property type="entry name" value="Aminotran_1_2"/>
    <property type="match status" value="1"/>
</dbReference>
<dbReference type="InterPro" id="IPR004839">
    <property type="entry name" value="Aminotransferase_I/II_large"/>
</dbReference>
<accession>A0ABN0RFU7</accession>
<dbReference type="PANTHER" id="PTHR43525:SF1">
    <property type="entry name" value="PROTEIN MALY"/>
    <property type="match status" value="1"/>
</dbReference>
<keyword evidence="3" id="KW-0663">Pyridoxal phosphate</keyword>
<dbReference type="Gene3D" id="3.90.1150.10">
    <property type="entry name" value="Aspartate Aminotransferase, domain 1"/>
    <property type="match status" value="1"/>
</dbReference>
<evidence type="ECO:0000256" key="2">
    <source>
        <dbReference type="ARBA" id="ARBA00012224"/>
    </source>
</evidence>
<sequence length="389" mass="43933">MSQFDEVIPRLGTNSEKWDGAKDLFGRDGIIPMWVADMDFRAPKPVLDAFKKRVDHGVFGYTHSTSELVEAIVNWNKIRHDFDINPDAIIFNEAVVPSISLVIRALTEKGDKILMHSPIYPPFFKVTGDELNRKVVLSPLRYENNRFEIDFADMEKKLETGDIKLFLLCNPQNPGGRVWSSEELSQIAELCARYKVPILSDEIHADLVMQPRIHTPIAKVKEDYKNQIITLMAPTKTFNLAALKVSYIISDNPEYREKLIACKNYVHSGGINEFGQVALHAAYNEGAEWLDELRSYIYENYQYVKNELALHCPDIGVAELEATYLMWLDARAVPKEEDALYQDIIDAGCGVQMGSGFGEAGTGFIRLNIACPRETLKKGISCLIQGVLK</sequence>
<organism evidence="7 8">
    <name type="scientific">Listeria floridensis FSL S10-1187</name>
    <dbReference type="NCBI Taxonomy" id="1265817"/>
    <lineage>
        <taxon>Bacteria</taxon>
        <taxon>Bacillati</taxon>
        <taxon>Bacillota</taxon>
        <taxon>Bacilli</taxon>
        <taxon>Bacillales</taxon>
        <taxon>Listeriaceae</taxon>
        <taxon>Listeria</taxon>
    </lineage>
</organism>
<keyword evidence="4" id="KW-0456">Lyase</keyword>
<evidence type="ECO:0000259" key="6">
    <source>
        <dbReference type="Pfam" id="PF00155"/>
    </source>
</evidence>
<proteinExistence type="inferred from homology"/>
<evidence type="ECO:0000256" key="5">
    <source>
        <dbReference type="ARBA" id="ARBA00037974"/>
    </source>
</evidence>
<dbReference type="InterPro" id="IPR015422">
    <property type="entry name" value="PyrdxlP-dep_Trfase_small"/>
</dbReference>
<evidence type="ECO:0000256" key="1">
    <source>
        <dbReference type="ARBA" id="ARBA00001933"/>
    </source>
</evidence>
<evidence type="ECO:0000313" key="7">
    <source>
        <dbReference type="EMBL" id="EUJ32401.1"/>
    </source>
</evidence>
<name>A0ABN0RFU7_9LIST</name>
<evidence type="ECO:0000256" key="4">
    <source>
        <dbReference type="ARBA" id="ARBA00023239"/>
    </source>
</evidence>